<dbReference type="GO" id="GO:0020037">
    <property type="term" value="F:heme binding"/>
    <property type="evidence" value="ECO:0007669"/>
    <property type="project" value="InterPro"/>
</dbReference>
<dbReference type="Proteomes" id="UP000184356">
    <property type="component" value="Unassembled WGS sequence"/>
</dbReference>
<keyword evidence="3 8" id="KW-0349">Heme</keyword>
<dbReference type="PANTHER" id="PTHR46300:SF7">
    <property type="entry name" value="P450, PUTATIVE (EUROFUNG)-RELATED"/>
    <property type="match status" value="1"/>
</dbReference>
<comment type="similarity">
    <text evidence="2 9">Belongs to the cytochrome P450 family.</text>
</comment>
<evidence type="ECO:0000313" key="10">
    <source>
        <dbReference type="EMBL" id="OJJ55922.1"/>
    </source>
</evidence>
<feature type="binding site" description="axial binding residue" evidence="8">
    <location>
        <position position="438"/>
    </location>
    <ligand>
        <name>heme</name>
        <dbReference type="ChEBI" id="CHEBI:30413"/>
    </ligand>
    <ligandPart>
        <name>Fe</name>
        <dbReference type="ChEBI" id="CHEBI:18248"/>
    </ligandPart>
</feature>
<evidence type="ECO:0000313" key="11">
    <source>
        <dbReference type="Proteomes" id="UP000184356"/>
    </source>
</evidence>
<dbReference type="CDD" id="cd11065">
    <property type="entry name" value="CYP64-like"/>
    <property type="match status" value="1"/>
</dbReference>
<dbReference type="SUPFAM" id="SSF48264">
    <property type="entry name" value="Cytochrome P450"/>
    <property type="match status" value="1"/>
</dbReference>
<dbReference type="Pfam" id="PF00067">
    <property type="entry name" value="p450"/>
    <property type="match status" value="1"/>
</dbReference>
<protein>
    <recommendedName>
        <fullName evidence="12">O-methylsterigmatocystin oxidoreductase</fullName>
    </recommendedName>
</protein>
<dbReference type="EMBL" id="KV878591">
    <property type="protein sequence ID" value="OJJ55922.1"/>
    <property type="molecule type" value="Genomic_DNA"/>
</dbReference>
<evidence type="ECO:0000256" key="4">
    <source>
        <dbReference type="ARBA" id="ARBA00022723"/>
    </source>
</evidence>
<dbReference type="Gene3D" id="1.10.630.10">
    <property type="entry name" value="Cytochrome P450"/>
    <property type="match status" value="1"/>
</dbReference>
<dbReference type="OrthoDB" id="2789670at2759"/>
<dbReference type="AlphaFoldDB" id="A0A1L9T923"/>
<comment type="cofactor">
    <cofactor evidence="1 8">
        <name>heme</name>
        <dbReference type="ChEBI" id="CHEBI:30413"/>
    </cofactor>
</comment>
<dbReference type="InterPro" id="IPR002401">
    <property type="entry name" value="Cyt_P450_E_grp-I"/>
</dbReference>
<dbReference type="PROSITE" id="PS00086">
    <property type="entry name" value="CYTOCHROME_P450"/>
    <property type="match status" value="1"/>
</dbReference>
<evidence type="ECO:0000256" key="2">
    <source>
        <dbReference type="ARBA" id="ARBA00010617"/>
    </source>
</evidence>
<keyword evidence="5 9" id="KW-0560">Oxidoreductase</keyword>
<dbReference type="GeneID" id="63763653"/>
<dbReference type="PRINTS" id="PR00463">
    <property type="entry name" value="EP450I"/>
</dbReference>
<dbReference type="InterPro" id="IPR036396">
    <property type="entry name" value="Cyt_P450_sf"/>
</dbReference>
<keyword evidence="7 9" id="KW-0503">Monooxygenase</keyword>
<evidence type="ECO:0000256" key="7">
    <source>
        <dbReference type="ARBA" id="ARBA00023033"/>
    </source>
</evidence>
<accession>A0A1L9T923</accession>
<evidence type="ECO:0000256" key="5">
    <source>
        <dbReference type="ARBA" id="ARBA00023002"/>
    </source>
</evidence>
<dbReference type="STRING" id="1036612.A0A1L9T923"/>
<dbReference type="PRINTS" id="PR00385">
    <property type="entry name" value="P450"/>
</dbReference>
<keyword evidence="11" id="KW-1185">Reference proteome</keyword>
<name>A0A1L9T923_9EURO</name>
<evidence type="ECO:0000256" key="9">
    <source>
        <dbReference type="RuleBase" id="RU000461"/>
    </source>
</evidence>
<evidence type="ECO:0008006" key="12">
    <source>
        <dbReference type="Google" id="ProtNLM"/>
    </source>
</evidence>
<dbReference type="GO" id="GO:0005506">
    <property type="term" value="F:iron ion binding"/>
    <property type="evidence" value="ECO:0007669"/>
    <property type="project" value="InterPro"/>
</dbReference>
<reference evidence="11" key="1">
    <citation type="journal article" date="2017" name="Genome Biol.">
        <title>Comparative genomics reveals high biological diversity and specific adaptations in the industrially and medically important fungal genus Aspergillus.</title>
        <authorList>
            <person name="de Vries R.P."/>
            <person name="Riley R."/>
            <person name="Wiebenga A."/>
            <person name="Aguilar-Osorio G."/>
            <person name="Amillis S."/>
            <person name="Uchima C.A."/>
            <person name="Anderluh G."/>
            <person name="Asadollahi M."/>
            <person name="Askin M."/>
            <person name="Barry K."/>
            <person name="Battaglia E."/>
            <person name="Bayram O."/>
            <person name="Benocci T."/>
            <person name="Braus-Stromeyer S.A."/>
            <person name="Caldana C."/>
            <person name="Canovas D."/>
            <person name="Cerqueira G.C."/>
            <person name="Chen F."/>
            <person name="Chen W."/>
            <person name="Choi C."/>
            <person name="Clum A."/>
            <person name="Dos Santos R.A."/>
            <person name="Damasio A.R."/>
            <person name="Diallinas G."/>
            <person name="Emri T."/>
            <person name="Fekete E."/>
            <person name="Flipphi M."/>
            <person name="Freyberg S."/>
            <person name="Gallo A."/>
            <person name="Gournas C."/>
            <person name="Habgood R."/>
            <person name="Hainaut M."/>
            <person name="Harispe M.L."/>
            <person name="Henrissat B."/>
            <person name="Hilden K.S."/>
            <person name="Hope R."/>
            <person name="Hossain A."/>
            <person name="Karabika E."/>
            <person name="Karaffa L."/>
            <person name="Karanyi Z."/>
            <person name="Krasevec N."/>
            <person name="Kuo A."/>
            <person name="Kusch H."/>
            <person name="LaButti K."/>
            <person name="Lagendijk E.L."/>
            <person name="Lapidus A."/>
            <person name="Levasseur A."/>
            <person name="Lindquist E."/>
            <person name="Lipzen A."/>
            <person name="Logrieco A.F."/>
            <person name="MacCabe A."/>
            <person name="Maekelae M.R."/>
            <person name="Malavazi I."/>
            <person name="Melin P."/>
            <person name="Meyer V."/>
            <person name="Mielnichuk N."/>
            <person name="Miskei M."/>
            <person name="Molnar A.P."/>
            <person name="Mule G."/>
            <person name="Ngan C.Y."/>
            <person name="Orejas M."/>
            <person name="Orosz E."/>
            <person name="Ouedraogo J.P."/>
            <person name="Overkamp K.M."/>
            <person name="Park H.-S."/>
            <person name="Perrone G."/>
            <person name="Piumi F."/>
            <person name="Punt P.J."/>
            <person name="Ram A.F."/>
            <person name="Ramon A."/>
            <person name="Rauscher S."/>
            <person name="Record E."/>
            <person name="Riano-Pachon D.M."/>
            <person name="Robert V."/>
            <person name="Roehrig J."/>
            <person name="Ruller R."/>
            <person name="Salamov A."/>
            <person name="Salih N.S."/>
            <person name="Samson R.A."/>
            <person name="Sandor E."/>
            <person name="Sanguinetti M."/>
            <person name="Schuetze T."/>
            <person name="Sepcic K."/>
            <person name="Shelest E."/>
            <person name="Sherlock G."/>
            <person name="Sophianopoulou V."/>
            <person name="Squina F.M."/>
            <person name="Sun H."/>
            <person name="Susca A."/>
            <person name="Todd R.B."/>
            <person name="Tsang A."/>
            <person name="Unkles S.E."/>
            <person name="van de Wiele N."/>
            <person name="van Rossen-Uffink D."/>
            <person name="Oliveira J.V."/>
            <person name="Vesth T.C."/>
            <person name="Visser J."/>
            <person name="Yu J.-H."/>
            <person name="Zhou M."/>
            <person name="Andersen M.R."/>
            <person name="Archer D.B."/>
            <person name="Baker S.E."/>
            <person name="Benoit I."/>
            <person name="Brakhage A.A."/>
            <person name="Braus G.H."/>
            <person name="Fischer R."/>
            <person name="Frisvad J.C."/>
            <person name="Goldman G.H."/>
            <person name="Houbraken J."/>
            <person name="Oakley B."/>
            <person name="Pocsi I."/>
            <person name="Scazzocchio C."/>
            <person name="Seiboth B."/>
            <person name="vanKuyk P.A."/>
            <person name="Wortman J."/>
            <person name="Dyer P.S."/>
            <person name="Grigoriev I.V."/>
        </authorList>
    </citation>
    <scope>NUCLEOTIDE SEQUENCE [LARGE SCALE GENOMIC DNA]</scope>
    <source>
        <strain evidence="11">CBS 593.65</strain>
    </source>
</reference>
<sequence>MYLVLVVAGLASLYLVGLLFSRTQSSISRTSLPPGPKPLPIVGNVRDMPAPGSPDWMHWLEHKELYGPISTVSVLGQRLIILNDARLAFELLEKKSVIYSDRPKLPFASLCGLDGTVLMQGYGKRLKAYRKYIHRELGSSLSVSRFNQAQETEVRRFLVCLLDAPERLPGHAKKLAGALTLKFLYGYRMDYTAPDPLLDFIDRTMEKVLAALVPGTWLVDAVPILRHVPAWFPGAGFRRVAQVLWQDLQDMADVPYKFVQERIKMHSSEASYVGNILKDEDIPSGSKQETDVKWTALSLYFGGADTTVSTVSSFYLAMALYPDVQRRAQEEIDRVVGRNRLPGYEDRDNLPYINAVVKEALRWHPVTPMGVAHSLMEDDVCDGYHIPKGSIIMPNIWAFCHDPRDYKDPMSFNPERFLGDTPERDPHSLAFGFGRRICPGRILADSNLYLTMSMSLASFNIGKAVRDGKEIDVQPRFSPGMVSHPAPFVVGIKPRDPKYEEIIRSVEDELQWETRDADIVRGMFK</sequence>
<dbReference type="GO" id="GO:0004497">
    <property type="term" value="F:monooxygenase activity"/>
    <property type="evidence" value="ECO:0007669"/>
    <property type="project" value="UniProtKB-KW"/>
</dbReference>
<organism evidence="10 11">
    <name type="scientific">Aspergillus sydowii CBS 593.65</name>
    <dbReference type="NCBI Taxonomy" id="1036612"/>
    <lineage>
        <taxon>Eukaryota</taxon>
        <taxon>Fungi</taxon>
        <taxon>Dikarya</taxon>
        <taxon>Ascomycota</taxon>
        <taxon>Pezizomycotina</taxon>
        <taxon>Eurotiomycetes</taxon>
        <taxon>Eurotiomycetidae</taxon>
        <taxon>Eurotiales</taxon>
        <taxon>Aspergillaceae</taxon>
        <taxon>Aspergillus</taxon>
        <taxon>Aspergillus subgen. Nidulantes</taxon>
    </lineage>
</organism>
<keyword evidence="6 8" id="KW-0408">Iron</keyword>
<evidence type="ECO:0000256" key="6">
    <source>
        <dbReference type="ARBA" id="ARBA00023004"/>
    </source>
</evidence>
<proteinExistence type="inferred from homology"/>
<evidence type="ECO:0000256" key="1">
    <source>
        <dbReference type="ARBA" id="ARBA00001971"/>
    </source>
</evidence>
<dbReference type="PANTHER" id="PTHR46300">
    <property type="entry name" value="P450, PUTATIVE (EUROFUNG)-RELATED-RELATED"/>
    <property type="match status" value="1"/>
</dbReference>
<evidence type="ECO:0000256" key="3">
    <source>
        <dbReference type="ARBA" id="ARBA00022617"/>
    </source>
</evidence>
<gene>
    <name evidence="10" type="ORF">ASPSYDRAFT_48196</name>
</gene>
<dbReference type="VEuPathDB" id="FungiDB:ASPSYDRAFT_48196"/>
<dbReference type="InterPro" id="IPR001128">
    <property type="entry name" value="Cyt_P450"/>
</dbReference>
<dbReference type="RefSeq" id="XP_040699728.1">
    <property type="nucleotide sequence ID" value="XM_040847580.1"/>
</dbReference>
<dbReference type="InterPro" id="IPR017972">
    <property type="entry name" value="Cyt_P450_CS"/>
</dbReference>
<dbReference type="GO" id="GO:0016705">
    <property type="term" value="F:oxidoreductase activity, acting on paired donors, with incorporation or reduction of molecular oxygen"/>
    <property type="evidence" value="ECO:0007669"/>
    <property type="project" value="InterPro"/>
</dbReference>
<dbReference type="InterPro" id="IPR050364">
    <property type="entry name" value="Cytochrome_P450_fung"/>
</dbReference>
<evidence type="ECO:0000256" key="8">
    <source>
        <dbReference type="PIRSR" id="PIRSR602401-1"/>
    </source>
</evidence>
<keyword evidence="4 8" id="KW-0479">Metal-binding</keyword>